<comment type="caution">
    <text evidence="1">The sequence shown here is derived from an EMBL/GenBank/DDBJ whole genome shotgun (WGS) entry which is preliminary data.</text>
</comment>
<reference evidence="1 2" key="1">
    <citation type="journal article" date="2021" name="BMC Genomics">
        <title>Datura genome reveals duplications of psychoactive alkaloid biosynthetic genes and high mutation rate following tissue culture.</title>
        <authorList>
            <person name="Rajewski A."/>
            <person name="Carter-House D."/>
            <person name="Stajich J."/>
            <person name="Litt A."/>
        </authorList>
    </citation>
    <scope>NUCLEOTIDE SEQUENCE [LARGE SCALE GENOMIC DNA]</scope>
    <source>
        <strain evidence="1">AR-01</strain>
    </source>
</reference>
<evidence type="ECO:0000313" key="1">
    <source>
        <dbReference type="EMBL" id="MCE5165944.1"/>
    </source>
</evidence>
<dbReference type="EMBL" id="JACEIK010017976">
    <property type="protein sequence ID" value="MCE5165944.1"/>
    <property type="molecule type" value="Genomic_DNA"/>
</dbReference>
<gene>
    <name evidence="1" type="ORF">HAX54_013310</name>
</gene>
<evidence type="ECO:0000313" key="2">
    <source>
        <dbReference type="Proteomes" id="UP000823775"/>
    </source>
</evidence>
<feature type="non-terminal residue" evidence="1">
    <location>
        <position position="86"/>
    </location>
</feature>
<dbReference type="Proteomes" id="UP000823775">
    <property type="component" value="Unassembled WGS sequence"/>
</dbReference>
<organism evidence="1 2">
    <name type="scientific">Datura stramonium</name>
    <name type="common">Jimsonweed</name>
    <name type="synonym">Common thornapple</name>
    <dbReference type="NCBI Taxonomy" id="4076"/>
    <lineage>
        <taxon>Eukaryota</taxon>
        <taxon>Viridiplantae</taxon>
        <taxon>Streptophyta</taxon>
        <taxon>Embryophyta</taxon>
        <taxon>Tracheophyta</taxon>
        <taxon>Spermatophyta</taxon>
        <taxon>Magnoliopsida</taxon>
        <taxon>eudicotyledons</taxon>
        <taxon>Gunneridae</taxon>
        <taxon>Pentapetalae</taxon>
        <taxon>asterids</taxon>
        <taxon>lamiids</taxon>
        <taxon>Solanales</taxon>
        <taxon>Solanaceae</taxon>
        <taxon>Solanoideae</taxon>
        <taxon>Datureae</taxon>
        <taxon>Datura</taxon>
    </lineage>
</organism>
<name>A0ABS8Y3S6_DATST</name>
<proteinExistence type="predicted"/>
<sequence>MSWLSSTNPLWRFSVPSFLSFIQSLASAIKSSVSEDTLYFGKPTGAALECAYLAFSSITFGPLWDFIPYREGIFDAVLPVSDRKKG</sequence>
<protein>
    <submittedName>
        <fullName evidence="1">Uncharacterized protein</fullName>
    </submittedName>
</protein>
<accession>A0ABS8Y3S6</accession>
<keyword evidence="2" id="KW-1185">Reference proteome</keyword>